<name>A0A2W1BL32_HELAM</name>
<feature type="chain" id="PRO_5015945889" evidence="3">
    <location>
        <begin position="27"/>
        <end position="311"/>
    </location>
</feature>
<feature type="signal peptide" evidence="3">
    <location>
        <begin position="1"/>
        <end position="26"/>
    </location>
</feature>
<proteinExistence type="predicted"/>
<evidence type="ECO:0000313" key="4">
    <source>
        <dbReference type="EMBL" id="PZC75598.1"/>
    </source>
</evidence>
<keyword evidence="2" id="KW-0472">Membrane</keyword>
<evidence type="ECO:0000256" key="2">
    <source>
        <dbReference type="SAM" id="Phobius"/>
    </source>
</evidence>
<dbReference type="Proteomes" id="UP000249218">
    <property type="component" value="Unassembled WGS sequence"/>
</dbReference>
<feature type="region of interest" description="Disordered" evidence="1">
    <location>
        <begin position="268"/>
        <end position="291"/>
    </location>
</feature>
<accession>A0A2W1BL32</accession>
<gene>
    <name evidence="4" type="primary">HaOG205914</name>
    <name evidence="4" type="ORF">B5X24_HaOG205914</name>
</gene>
<keyword evidence="2" id="KW-0812">Transmembrane</keyword>
<keyword evidence="2" id="KW-1133">Transmembrane helix</keyword>
<feature type="transmembrane region" description="Helical" evidence="2">
    <location>
        <begin position="204"/>
        <end position="229"/>
    </location>
</feature>
<reference evidence="4 5" key="1">
    <citation type="journal article" date="2017" name="BMC Biol.">
        <title>Genomic innovations, transcriptional plasticity and gene loss underlying the evolution and divergence of two highly polyphagous and invasive Helicoverpa pest species.</title>
        <authorList>
            <person name="Pearce S.L."/>
            <person name="Clarke D.F."/>
            <person name="East P.D."/>
            <person name="Elfekih S."/>
            <person name="Gordon K.H."/>
            <person name="Jermiin L.S."/>
            <person name="McGaughran A."/>
            <person name="Oakeshott J.G."/>
            <person name="Papanikolaou A."/>
            <person name="Perera O.P."/>
            <person name="Rane R.V."/>
            <person name="Richards S."/>
            <person name="Tay W.T."/>
            <person name="Walsh T.K."/>
            <person name="Anderson A."/>
            <person name="Anderson C.J."/>
            <person name="Asgari S."/>
            <person name="Board P.G."/>
            <person name="Bretschneider A."/>
            <person name="Campbell P.M."/>
            <person name="Chertemps T."/>
            <person name="Christeller J.T."/>
            <person name="Coppin C.W."/>
            <person name="Downes S.J."/>
            <person name="Duan G."/>
            <person name="Farnsworth C.A."/>
            <person name="Good R.T."/>
            <person name="Han L.B."/>
            <person name="Han Y.C."/>
            <person name="Hatje K."/>
            <person name="Horne I."/>
            <person name="Huang Y.P."/>
            <person name="Hughes D.S."/>
            <person name="Jacquin-Joly E."/>
            <person name="James W."/>
            <person name="Jhangiani S."/>
            <person name="Kollmar M."/>
            <person name="Kuwar S.S."/>
            <person name="Li S."/>
            <person name="Liu N.Y."/>
            <person name="Maibeche M.T."/>
            <person name="Miller J.R."/>
            <person name="Montagne N."/>
            <person name="Perry T."/>
            <person name="Qu J."/>
            <person name="Song S.V."/>
            <person name="Sutton G.G."/>
            <person name="Vogel H."/>
            <person name="Walenz B.P."/>
            <person name="Xu W."/>
            <person name="Zhang H.J."/>
            <person name="Zou Z."/>
            <person name="Batterham P."/>
            <person name="Edwards O.R."/>
            <person name="Feyereisen R."/>
            <person name="Gibbs R.A."/>
            <person name="Heckel D.G."/>
            <person name="McGrath A."/>
            <person name="Robin C."/>
            <person name="Scherer S.E."/>
            <person name="Worley K.C."/>
            <person name="Wu Y.D."/>
        </authorList>
    </citation>
    <scope>NUCLEOTIDE SEQUENCE [LARGE SCALE GENOMIC DNA]</scope>
    <source>
        <strain evidence="4">Harm_GR_Male_#8</strain>
        <tissue evidence="4">Whole organism</tissue>
    </source>
</reference>
<dbReference type="EMBL" id="KZ149990">
    <property type="protein sequence ID" value="PZC75598.1"/>
    <property type="molecule type" value="Genomic_DNA"/>
</dbReference>
<keyword evidence="5" id="KW-1185">Reference proteome</keyword>
<evidence type="ECO:0000256" key="3">
    <source>
        <dbReference type="SAM" id="SignalP"/>
    </source>
</evidence>
<dbReference type="AlphaFoldDB" id="A0A2W1BL32"/>
<evidence type="ECO:0000256" key="1">
    <source>
        <dbReference type="SAM" id="MobiDB-lite"/>
    </source>
</evidence>
<keyword evidence="3" id="KW-0732">Signal</keyword>
<evidence type="ECO:0000313" key="5">
    <source>
        <dbReference type="Proteomes" id="UP000249218"/>
    </source>
</evidence>
<organism evidence="4 5">
    <name type="scientific">Helicoverpa armigera</name>
    <name type="common">Cotton bollworm</name>
    <name type="synonym">Heliothis armigera</name>
    <dbReference type="NCBI Taxonomy" id="29058"/>
    <lineage>
        <taxon>Eukaryota</taxon>
        <taxon>Metazoa</taxon>
        <taxon>Ecdysozoa</taxon>
        <taxon>Arthropoda</taxon>
        <taxon>Hexapoda</taxon>
        <taxon>Insecta</taxon>
        <taxon>Pterygota</taxon>
        <taxon>Neoptera</taxon>
        <taxon>Endopterygota</taxon>
        <taxon>Lepidoptera</taxon>
        <taxon>Glossata</taxon>
        <taxon>Ditrysia</taxon>
        <taxon>Noctuoidea</taxon>
        <taxon>Noctuidae</taxon>
        <taxon>Heliothinae</taxon>
        <taxon>Helicoverpa</taxon>
    </lineage>
</organism>
<sequence length="311" mass="35620">MMCVNIFSSFISFYVSFVILCPSSLAIEVVVYRMLFDSDGNYTGTSYKTNFHSGTIFSFDWVVSDIKDNLHVTAYRDDIQWREKSLSDSHWKYFDEALNLENITLFNIMLKICTTENICISYTIVEGRRVSDATPLSEADTYCSVIGRYSGCCVRVSLADVTTAYVLERNGSSVSTSTASTTTREPVTSVLAATDQPETVAADWTATIVTVAVTSAAVLLLALITVACIRLCRARTPGQPASDRFWNRFYVNNLMRDECDAEIRERERRDAEIRERERRDAEIRERERREAEPEYDYVYDHRYAPRTQRTR</sequence>
<protein>
    <submittedName>
        <fullName evidence="4">Uncharacterized protein</fullName>
    </submittedName>
</protein>